<gene>
    <name evidence="4" type="ORF">KIPB_016604</name>
</gene>
<comment type="caution">
    <text evidence="4">The sequence shown here is derived from an EMBL/GenBank/DDBJ whole genome shotgun (WGS) entry which is preliminary data.</text>
</comment>
<dbReference type="EMBL" id="BDIP01010279">
    <property type="protein sequence ID" value="GIQ92691.1"/>
    <property type="molecule type" value="Genomic_DNA"/>
</dbReference>
<organism evidence="4 5">
    <name type="scientific">Kipferlia bialata</name>
    <dbReference type="NCBI Taxonomy" id="797122"/>
    <lineage>
        <taxon>Eukaryota</taxon>
        <taxon>Metamonada</taxon>
        <taxon>Carpediemonas-like organisms</taxon>
        <taxon>Kipferlia</taxon>
    </lineage>
</organism>
<dbReference type="GO" id="GO:0003676">
    <property type="term" value="F:nucleic acid binding"/>
    <property type="evidence" value="ECO:0007669"/>
    <property type="project" value="InterPro"/>
</dbReference>
<dbReference type="Gene3D" id="3.40.50.300">
    <property type="entry name" value="P-loop containing nucleotide triphosphate hydrolases"/>
    <property type="match status" value="1"/>
</dbReference>
<dbReference type="AlphaFoldDB" id="A0A9K3DDB5"/>
<dbReference type="SMART" id="SM00487">
    <property type="entry name" value="DEXDc"/>
    <property type="match status" value="1"/>
</dbReference>
<evidence type="ECO:0000313" key="4">
    <source>
        <dbReference type="EMBL" id="GIQ92691.1"/>
    </source>
</evidence>
<dbReference type="GO" id="GO:0004386">
    <property type="term" value="F:helicase activity"/>
    <property type="evidence" value="ECO:0007669"/>
    <property type="project" value="UniProtKB-KW"/>
</dbReference>
<proteinExistence type="predicted"/>
<keyword evidence="2" id="KW-0347">Helicase</keyword>
<dbReference type="InterPro" id="IPR014001">
    <property type="entry name" value="Helicase_ATP-bd"/>
</dbReference>
<feature type="non-terminal residue" evidence="4">
    <location>
        <position position="127"/>
    </location>
</feature>
<feature type="domain" description="Helicase ATP-binding" evidence="3">
    <location>
        <begin position="1"/>
        <end position="127"/>
    </location>
</feature>
<dbReference type="PROSITE" id="PS51192">
    <property type="entry name" value="HELICASE_ATP_BIND_1"/>
    <property type="match status" value="1"/>
</dbReference>
<evidence type="ECO:0000313" key="5">
    <source>
        <dbReference type="Proteomes" id="UP000265618"/>
    </source>
</evidence>
<dbReference type="InterPro" id="IPR011545">
    <property type="entry name" value="DEAD/DEAH_box_helicase_dom"/>
</dbReference>
<evidence type="ECO:0000256" key="2">
    <source>
        <dbReference type="ARBA" id="ARBA00022806"/>
    </source>
</evidence>
<protein>
    <recommendedName>
        <fullName evidence="3">Helicase ATP-binding domain-containing protein</fullName>
    </recommendedName>
</protein>
<dbReference type="SUPFAM" id="SSF52540">
    <property type="entry name" value="P-loop containing nucleoside triphosphate hydrolases"/>
    <property type="match status" value="1"/>
</dbReference>
<accession>A0A9K3DDB5</accession>
<dbReference type="OrthoDB" id="196131at2759"/>
<reference evidence="4 5" key="1">
    <citation type="journal article" date="2018" name="PLoS ONE">
        <title>The draft genome of Kipferlia bialata reveals reductive genome evolution in fornicate parasites.</title>
        <authorList>
            <person name="Tanifuji G."/>
            <person name="Takabayashi S."/>
            <person name="Kume K."/>
            <person name="Takagi M."/>
            <person name="Nakayama T."/>
            <person name="Kamikawa R."/>
            <person name="Inagaki Y."/>
            <person name="Hashimoto T."/>
        </authorList>
    </citation>
    <scope>NUCLEOTIDE SEQUENCE [LARGE SCALE GENOMIC DNA]</scope>
    <source>
        <strain evidence="4">NY0173</strain>
    </source>
</reference>
<dbReference type="InterPro" id="IPR027417">
    <property type="entry name" value="P-loop_NTPase"/>
</dbReference>
<dbReference type="GO" id="GO:0005524">
    <property type="term" value="F:ATP binding"/>
    <property type="evidence" value="ECO:0007669"/>
    <property type="project" value="InterPro"/>
</dbReference>
<evidence type="ECO:0000259" key="3">
    <source>
        <dbReference type="PROSITE" id="PS51192"/>
    </source>
</evidence>
<dbReference type="PANTHER" id="PTHR47958">
    <property type="entry name" value="ATP-DEPENDENT RNA HELICASE DBP3"/>
    <property type="match status" value="1"/>
</dbReference>
<keyword evidence="2" id="KW-0067">ATP-binding</keyword>
<dbReference type="GO" id="GO:0016787">
    <property type="term" value="F:hydrolase activity"/>
    <property type="evidence" value="ECO:0007669"/>
    <property type="project" value="UniProtKB-KW"/>
</dbReference>
<feature type="non-terminal residue" evidence="4">
    <location>
        <position position="1"/>
    </location>
</feature>
<evidence type="ECO:0000256" key="1">
    <source>
        <dbReference type="ARBA" id="ARBA00022801"/>
    </source>
</evidence>
<sequence length="127" mass="13723">WPVAMSGRDLIGIAETGSGKTLSFALPAMVHLLAQAPIRRGDGPICLVMAPTRELAIQIKDEIDKFGSDEKVRCALVYGGAPRYAQVSECRRGAEIVVATPGRLIDFLESGVVNLKRCTYLCMDEAD</sequence>
<keyword evidence="5" id="KW-1185">Reference proteome</keyword>
<name>A0A9K3DDB5_9EUKA</name>
<dbReference type="Pfam" id="PF00270">
    <property type="entry name" value="DEAD"/>
    <property type="match status" value="1"/>
</dbReference>
<dbReference type="Proteomes" id="UP000265618">
    <property type="component" value="Unassembled WGS sequence"/>
</dbReference>
<keyword evidence="1" id="KW-0378">Hydrolase</keyword>
<keyword evidence="2" id="KW-0547">Nucleotide-binding</keyword>